<evidence type="ECO:0000256" key="1">
    <source>
        <dbReference type="ARBA" id="ARBA00022475"/>
    </source>
</evidence>
<organism evidence="8 9">
    <name type="scientific">Streptomyces malaysiensis</name>
    <dbReference type="NCBI Taxonomy" id="92644"/>
    <lineage>
        <taxon>Bacteria</taxon>
        <taxon>Bacillati</taxon>
        <taxon>Actinomycetota</taxon>
        <taxon>Actinomycetes</taxon>
        <taxon>Kitasatosporales</taxon>
        <taxon>Streptomycetaceae</taxon>
        <taxon>Streptomyces</taxon>
        <taxon>Streptomyces violaceusniger group</taxon>
    </lineage>
</organism>
<keyword evidence="3" id="KW-0472">Membrane</keyword>
<evidence type="ECO:0000256" key="5">
    <source>
        <dbReference type="ARBA" id="ARBA00023288"/>
    </source>
</evidence>
<dbReference type="InterPro" id="IPR050490">
    <property type="entry name" value="Bact_solute-bd_prot1"/>
</dbReference>
<evidence type="ECO:0000256" key="7">
    <source>
        <dbReference type="SAM" id="SignalP"/>
    </source>
</evidence>
<sequence length="461" mass="48710">MAERTPRRPRRRLIAAAALATGVLTGVAACSPGPSGGSSATGAKSAGPVATNPAEAGKVTLTVWDQNTDAGADAATEALNKAFMAKYPNITVKRVSRSFADLKTTLKLALSSANPPDVVQANQGYPDMGAFVKAGLLQPVDRYAKTYGWDTSFPSQLLDLNRFTTDGRTWETGNLYGVSQTGEIVGVYYNKAKLKSLGLPPPTTLAGFETALAKAKASGLQPLSYGDADKSPGIHIFGIIQALTAGKPEVRKLVFDEGDAKWTNSGTLKAATTLRRWADKGYLGSGFNGRSKDQAVASFAQGTSLFLVEGTWQSAVLAPKMKKNVGFTALAPAAGKPPLTQGGEGLAWSVTSKSRHPDVAAAYIDFLVNRNGMKVAATHGNLPAIPPADYKPTPGTVDADVLTRWKAVSEKDGLLPYLDYTTPTFYDTLTAAVQELTAGHLSPKAFTTRLQSDYSSFQNSR</sequence>
<dbReference type="PROSITE" id="PS51318">
    <property type="entry name" value="TAT"/>
    <property type="match status" value="1"/>
</dbReference>
<dbReference type="PANTHER" id="PTHR43649">
    <property type="entry name" value="ARABINOSE-BINDING PROTEIN-RELATED"/>
    <property type="match status" value="1"/>
</dbReference>
<dbReference type="AlphaFoldDB" id="A0A2J7ZA28"/>
<protein>
    <recommendedName>
        <fullName evidence="10">Sugar ABC transporter substrate-binding protein</fullName>
    </recommendedName>
</protein>
<dbReference type="PANTHER" id="PTHR43649:SF33">
    <property type="entry name" value="POLYGALACTURONAN_RHAMNOGALACTURONAN-BINDING PROTEIN YTCQ"/>
    <property type="match status" value="1"/>
</dbReference>
<dbReference type="Proteomes" id="UP000236520">
    <property type="component" value="Unassembled WGS sequence"/>
</dbReference>
<keyword evidence="5" id="KW-0449">Lipoprotein</keyword>
<evidence type="ECO:0008006" key="10">
    <source>
        <dbReference type="Google" id="ProtNLM"/>
    </source>
</evidence>
<evidence type="ECO:0000256" key="4">
    <source>
        <dbReference type="ARBA" id="ARBA00023139"/>
    </source>
</evidence>
<comment type="caution">
    <text evidence="8">The sequence shown here is derived from an EMBL/GenBank/DDBJ whole genome shotgun (WGS) entry which is preliminary data.</text>
</comment>
<keyword evidence="4" id="KW-0564">Palmitate</keyword>
<dbReference type="InterPro" id="IPR006059">
    <property type="entry name" value="SBP"/>
</dbReference>
<proteinExistence type="predicted"/>
<evidence type="ECO:0000256" key="3">
    <source>
        <dbReference type="ARBA" id="ARBA00023136"/>
    </source>
</evidence>
<dbReference type="SUPFAM" id="SSF53850">
    <property type="entry name" value="Periplasmic binding protein-like II"/>
    <property type="match status" value="1"/>
</dbReference>
<dbReference type="PROSITE" id="PS51257">
    <property type="entry name" value="PROKAR_LIPOPROTEIN"/>
    <property type="match status" value="1"/>
</dbReference>
<name>A0A2J7ZA28_STRMQ</name>
<dbReference type="InterPro" id="IPR006311">
    <property type="entry name" value="TAT_signal"/>
</dbReference>
<gene>
    <name evidence="8" type="ORF">SMF913_13140</name>
</gene>
<dbReference type="Pfam" id="PF01547">
    <property type="entry name" value="SBP_bac_1"/>
    <property type="match status" value="1"/>
</dbReference>
<accession>A0A2J7ZA28</accession>
<feature type="chain" id="PRO_5038369993" description="Sugar ABC transporter substrate-binding protein" evidence="7">
    <location>
        <begin position="29"/>
        <end position="461"/>
    </location>
</feature>
<keyword evidence="2 7" id="KW-0732">Signal</keyword>
<feature type="signal peptide" evidence="7">
    <location>
        <begin position="1"/>
        <end position="28"/>
    </location>
</feature>
<feature type="compositionally biased region" description="Low complexity" evidence="6">
    <location>
        <begin position="32"/>
        <end position="48"/>
    </location>
</feature>
<dbReference type="RefSeq" id="WP_069866135.1">
    <property type="nucleotide sequence ID" value="NZ_LJIW01000001.1"/>
</dbReference>
<feature type="region of interest" description="Disordered" evidence="6">
    <location>
        <begin position="32"/>
        <end position="51"/>
    </location>
</feature>
<evidence type="ECO:0000313" key="8">
    <source>
        <dbReference type="EMBL" id="PNG97115.1"/>
    </source>
</evidence>
<dbReference type="EMBL" id="LJIW01000001">
    <property type="protein sequence ID" value="PNG97115.1"/>
    <property type="molecule type" value="Genomic_DNA"/>
</dbReference>
<evidence type="ECO:0000313" key="9">
    <source>
        <dbReference type="Proteomes" id="UP000236520"/>
    </source>
</evidence>
<evidence type="ECO:0000256" key="2">
    <source>
        <dbReference type="ARBA" id="ARBA00022729"/>
    </source>
</evidence>
<keyword evidence="9" id="KW-1185">Reference proteome</keyword>
<evidence type="ECO:0000256" key="6">
    <source>
        <dbReference type="SAM" id="MobiDB-lite"/>
    </source>
</evidence>
<dbReference type="Gene3D" id="3.40.190.10">
    <property type="entry name" value="Periplasmic binding protein-like II"/>
    <property type="match status" value="2"/>
</dbReference>
<reference evidence="8 9" key="1">
    <citation type="submission" date="2015-09" db="EMBL/GenBank/DDBJ databases">
        <title>Genome sequence, genome mining and natural product profiling of a biocontrol bacterium Streptomyces malaysiensis F913.</title>
        <authorList>
            <person name="Xu Y."/>
            <person name="Wei J."/>
            <person name="Xie J."/>
            <person name="Li T."/>
            <person name="Zhou Z."/>
        </authorList>
    </citation>
    <scope>NUCLEOTIDE SEQUENCE [LARGE SCALE GENOMIC DNA]</scope>
    <source>
        <strain evidence="8 9">F913</strain>
    </source>
</reference>
<keyword evidence="1" id="KW-1003">Cell membrane</keyword>